<dbReference type="InterPro" id="IPR038353">
    <property type="entry name" value="Decorin-db_sf"/>
</dbReference>
<dbReference type="EMBL" id="CP009912">
    <property type="protein sequence ID" value="AJA90711.1"/>
    <property type="molecule type" value="Genomic_DNA"/>
</dbReference>
<proteinExistence type="predicted"/>
<dbReference type="KEGG" id="bchi:OY14_04485"/>
<feature type="compositionally biased region" description="Basic and acidic residues" evidence="1">
    <location>
        <begin position="163"/>
        <end position="176"/>
    </location>
</feature>
<dbReference type="InterPro" id="IPR053514">
    <property type="entry name" value="Decorin-Binding"/>
</dbReference>
<reference evidence="2 3" key="1">
    <citation type="journal article" date="2015" name="Genome Announc.">
        <title>Genome Sequence of Borrelia chilensis VA1, a South American Member of the Lyme Borreliosis Group.</title>
        <authorList>
            <person name="Huang W."/>
            <person name="Ojaimi C."/>
            <person name="Fallon J.T."/>
            <person name="Travisany D."/>
            <person name="Maass A."/>
            <person name="Ivanova L."/>
            <person name="Tomova A."/>
            <person name="Gonzalez-Acuna D."/>
            <person name="Godfrey H.P."/>
            <person name="Cabello F.C."/>
        </authorList>
    </citation>
    <scope>NUCLEOTIDE SEQUENCE [LARGE SCALE GENOMIC DNA]</scope>
    <source>
        <strain evidence="2 3">VA1</strain>
        <plasmid evidence="2">lp54</plasmid>
    </source>
</reference>
<dbReference type="Pfam" id="PF02352">
    <property type="entry name" value="Decorin_bind"/>
    <property type="match status" value="1"/>
</dbReference>
<name>A0A0A7UWR5_9SPIR</name>
<accession>A0A0A7UWR5</accession>
<organism evidence="2 3">
    <name type="scientific">Borreliella chilensis</name>
    <dbReference type="NCBI Taxonomy" id="1245910"/>
    <lineage>
        <taxon>Bacteria</taxon>
        <taxon>Pseudomonadati</taxon>
        <taxon>Spirochaetota</taxon>
        <taxon>Spirochaetia</taxon>
        <taxon>Spirochaetales</taxon>
        <taxon>Borreliaceae</taxon>
        <taxon>Borreliella</taxon>
    </lineage>
</organism>
<evidence type="ECO:0000256" key="1">
    <source>
        <dbReference type="SAM" id="MobiDB-lite"/>
    </source>
</evidence>
<dbReference type="Proteomes" id="UP000030940">
    <property type="component" value="Plasmid lp54"/>
</dbReference>
<dbReference type="PROSITE" id="PS51257">
    <property type="entry name" value="PROKAR_LIPOPROTEIN"/>
    <property type="match status" value="1"/>
</dbReference>
<evidence type="ECO:0000313" key="3">
    <source>
        <dbReference type="Proteomes" id="UP000030940"/>
    </source>
</evidence>
<gene>
    <name evidence="2" type="ORF">OY14_04485</name>
</gene>
<dbReference type="AlphaFoldDB" id="A0A0A7UWR5"/>
<keyword evidence="2" id="KW-0614">Plasmid</keyword>
<feature type="region of interest" description="Disordered" evidence="1">
    <location>
        <begin position="163"/>
        <end position="182"/>
    </location>
</feature>
<protein>
    <submittedName>
        <fullName evidence="2">Cytochrome D ubiquinol oxidase subunit II</fullName>
    </submittedName>
</protein>
<keyword evidence="3" id="KW-1185">Reference proteome</keyword>
<dbReference type="HOGENOM" id="CLU_124841_0_0_12"/>
<sequence length="182" mass="19896">MIKFNLITALFVALLAACNSGLTGEAKIKLESSARDVKNEILKIKKEATGKGVNFEAFTDSATGSKVSNGRTVLREAKVQAISAIKKFLKTIEEESVKLKESGSNGQFLAMFDLMLETVGSLEAVGIKGVKGNVSEKAKNNPVDTAERVMEVKVQIENKLEEVRRKQGLDDGDKKEKKQKHK</sequence>
<geneLocation type="plasmid" evidence="2 3">
    <name>lp54</name>
</geneLocation>
<dbReference type="InterPro" id="IPR003332">
    <property type="entry name" value="Decorin-bd"/>
</dbReference>
<dbReference type="Gene3D" id="1.20.1420.40">
    <property type="entry name" value="Decorin-binding protein"/>
    <property type="match status" value="1"/>
</dbReference>
<dbReference type="NCBIfam" id="NF033720">
    <property type="entry name" value="DbpB"/>
    <property type="match status" value="1"/>
</dbReference>
<evidence type="ECO:0000313" key="2">
    <source>
        <dbReference type="EMBL" id="AJA90711.1"/>
    </source>
</evidence>